<name>A0A2T5JCZ6_9SPHI</name>
<evidence type="ECO:0000256" key="2">
    <source>
        <dbReference type="ARBA" id="ARBA00006275"/>
    </source>
</evidence>
<dbReference type="Proteomes" id="UP000244168">
    <property type="component" value="Unassembled WGS sequence"/>
</dbReference>
<keyword evidence="4" id="KW-0472">Membrane</keyword>
<sequence length="657" mass="74143">MKKYIIPFMMLMTALSIASCKKFLKEELVSSLTQDYYNTDQGLEDLVRSAYTPLRYKFEGEQAYALFNFGTDEFIEGDQFNYEFYNSFSAALNPGEGLINNLWTNNYQGIGRCNLGLELLPSFKSTTSKTLGTQAQITQRLAELRFLRGYYYFQMVQQYGGIPLVLTSAKNKETDFTRSSVADVYKQVINDMRYAEANLTPTNSDAGRITKGCAQHFLAKVYLTRGSAVTEARGQQPTDMDSTIYYANQVINGGNYALEPDYMNLWYGVYPAGYPKVSTPDIGKNGTAPSGDYAKFQTAQASKEIILAAQFIKDLTMDGTSGNRTHEYYICQYDVGIPGLIRNADNFNGRPYRRLGPSDYTIDLFDRKNDSRFYKSFRTVFYSNTNTGVPKFSASDAPNPSLVGQLKFGIGDTAALFIANSKTNPLTSAQLAKYRYTVYCRYYQATTGGPILQGFNNNKYLTLAKLLDPVRLTSDYNEERGVRNGILARLAETYLIAAEAYGRKGDYATALTYVNKIRQRAAYHAGEYKNPQVYMFDGGTPGDVTDTYPQLMATTALFTTNAASEQYPPSATTDAQRFIHFMLNERTRELAGEFYRWEDLARTETFYERTKLYNKDAVNIKDYNKLRPIPQIQIDATTINGTPMSSDQKKAYQNPGY</sequence>
<accession>A0A2T5JCZ6</accession>
<feature type="chain" id="PRO_5015786078" evidence="6">
    <location>
        <begin position="19"/>
        <end position="657"/>
    </location>
</feature>
<comment type="similarity">
    <text evidence="2">Belongs to the SusD family.</text>
</comment>
<keyword evidence="10" id="KW-1185">Reference proteome</keyword>
<feature type="domain" description="RagB/SusD" evidence="7">
    <location>
        <begin position="345"/>
        <end position="637"/>
    </location>
</feature>
<comment type="caution">
    <text evidence="9">The sequence shown here is derived from an EMBL/GenBank/DDBJ whole genome shotgun (WGS) entry which is preliminary data.</text>
</comment>
<dbReference type="RefSeq" id="WP_107827459.1">
    <property type="nucleotide sequence ID" value="NZ_CP160205.1"/>
</dbReference>
<dbReference type="SUPFAM" id="SSF48452">
    <property type="entry name" value="TPR-like"/>
    <property type="match status" value="1"/>
</dbReference>
<dbReference type="InterPro" id="IPR033985">
    <property type="entry name" value="SusD-like_N"/>
</dbReference>
<dbReference type="EMBL" id="QAOQ01000002">
    <property type="protein sequence ID" value="PTQ99535.1"/>
    <property type="molecule type" value="Genomic_DNA"/>
</dbReference>
<evidence type="ECO:0000256" key="6">
    <source>
        <dbReference type="SAM" id="SignalP"/>
    </source>
</evidence>
<evidence type="ECO:0000256" key="4">
    <source>
        <dbReference type="ARBA" id="ARBA00023136"/>
    </source>
</evidence>
<evidence type="ECO:0000259" key="7">
    <source>
        <dbReference type="Pfam" id="PF07980"/>
    </source>
</evidence>
<organism evidence="9 10">
    <name type="scientific">Mucilaginibacter yixingensis</name>
    <dbReference type="NCBI Taxonomy" id="1295612"/>
    <lineage>
        <taxon>Bacteria</taxon>
        <taxon>Pseudomonadati</taxon>
        <taxon>Bacteroidota</taxon>
        <taxon>Sphingobacteriia</taxon>
        <taxon>Sphingobacteriales</taxon>
        <taxon>Sphingobacteriaceae</taxon>
        <taxon>Mucilaginibacter</taxon>
    </lineage>
</organism>
<evidence type="ECO:0000313" key="10">
    <source>
        <dbReference type="Proteomes" id="UP000244168"/>
    </source>
</evidence>
<evidence type="ECO:0000256" key="3">
    <source>
        <dbReference type="ARBA" id="ARBA00022729"/>
    </source>
</evidence>
<dbReference type="GO" id="GO:0009279">
    <property type="term" value="C:cell outer membrane"/>
    <property type="evidence" value="ECO:0007669"/>
    <property type="project" value="UniProtKB-SubCell"/>
</dbReference>
<dbReference type="Pfam" id="PF14322">
    <property type="entry name" value="SusD-like_3"/>
    <property type="match status" value="1"/>
</dbReference>
<keyword evidence="3 6" id="KW-0732">Signal</keyword>
<gene>
    <name evidence="9" type="ORF">C8P68_102359</name>
</gene>
<dbReference type="PROSITE" id="PS51257">
    <property type="entry name" value="PROKAR_LIPOPROTEIN"/>
    <property type="match status" value="1"/>
</dbReference>
<proteinExistence type="inferred from homology"/>
<feature type="signal peptide" evidence="6">
    <location>
        <begin position="1"/>
        <end position="18"/>
    </location>
</feature>
<reference evidence="9 10" key="1">
    <citation type="submission" date="2018-04" db="EMBL/GenBank/DDBJ databases">
        <title>Genomic Encyclopedia of Archaeal and Bacterial Type Strains, Phase II (KMG-II): from individual species to whole genera.</title>
        <authorList>
            <person name="Goeker M."/>
        </authorList>
    </citation>
    <scope>NUCLEOTIDE SEQUENCE [LARGE SCALE GENOMIC DNA]</scope>
    <source>
        <strain evidence="9 10">DSM 26809</strain>
    </source>
</reference>
<keyword evidence="5" id="KW-0998">Cell outer membrane</keyword>
<dbReference type="OrthoDB" id="5694214at2"/>
<evidence type="ECO:0000259" key="8">
    <source>
        <dbReference type="Pfam" id="PF14322"/>
    </source>
</evidence>
<comment type="subcellular location">
    <subcellularLocation>
        <location evidence="1">Cell outer membrane</location>
    </subcellularLocation>
</comment>
<dbReference type="Gene3D" id="1.25.40.390">
    <property type="match status" value="1"/>
</dbReference>
<dbReference type="Pfam" id="PF07980">
    <property type="entry name" value="SusD_RagB"/>
    <property type="match status" value="1"/>
</dbReference>
<evidence type="ECO:0000313" key="9">
    <source>
        <dbReference type="EMBL" id="PTQ99535.1"/>
    </source>
</evidence>
<dbReference type="InterPro" id="IPR012944">
    <property type="entry name" value="SusD_RagB_dom"/>
</dbReference>
<evidence type="ECO:0000256" key="5">
    <source>
        <dbReference type="ARBA" id="ARBA00023237"/>
    </source>
</evidence>
<dbReference type="InterPro" id="IPR011990">
    <property type="entry name" value="TPR-like_helical_dom_sf"/>
</dbReference>
<dbReference type="AlphaFoldDB" id="A0A2T5JCZ6"/>
<protein>
    <submittedName>
        <fullName evidence="9">Putative outer membrane starch-binding protein</fullName>
    </submittedName>
</protein>
<feature type="domain" description="SusD-like N-terminal" evidence="8">
    <location>
        <begin position="37"/>
        <end position="223"/>
    </location>
</feature>
<evidence type="ECO:0000256" key="1">
    <source>
        <dbReference type="ARBA" id="ARBA00004442"/>
    </source>
</evidence>